<dbReference type="EMBL" id="CAJNNW010025664">
    <property type="protein sequence ID" value="CAE8678169.1"/>
    <property type="molecule type" value="Genomic_DNA"/>
</dbReference>
<protein>
    <submittedName>
        <fullName evidence="2">Uncharacterized protein</fullName>
    </submittedName>
</protein>
<dbReference type="Proteomes" id="UP000626109">
    <property type="component" value="Unassembled WGS sequence"/>
</dbReference>
<dbReference type="InterPro" id="IPR011990">
    <property type="entry name" value="TPR-like_helical_dom_sf"/>
</dbReference>
<feature type="non-terminal residue" evidence="2">
    <location>
        <position position="1"/>
    </location>
</feature>
<dbReference type="AlphaFoldDB" id="A0A813JIK9"/>
<dbReference type="PANTHER" id="PTHR47936">
    <property type="entry name" value="PPR_LONG DOMAIN-CONTAINING PROTEIN"/>
    <property type="match status" value="1"/>
</dbReference>
<proteinExistence type="predicted"/>
<dbReference type="Gene3D" id="1.25.40.10">
    <property type="entry name" value="Tetratricopeptide repeat domain"/>
    <property type="match status" value="1"/>
</dbReference>
<evidence type="ECO:0000313" key="2">
    <source>
        <dbReference type="EMBL" id="CAE8678169.1"/>
    </source>
</evidence>
<reference evidence="2" key="1">
    <citation type="submission" date="2021-02" db="EMBL/GenBank/DDBJ databases">
        <authorList>
            <person name="Dougan E. K."/>
            <person name="Rhodes N."/>
            <person name="Thang M."/>
            <person name="Chan C."/>
        </authorList>
    </citation>
    <scope>NUCLEOTIDE SEQUENCE</scope>
</reference>
<accession>A0A813JIK9</accession>
<sequence length="370" mass="40658">NWAAALHVARGLLGDGMEPDAVTYGGLASALDRGQQWRLALDVCRAQMRINGVSENVITLTTAINSLAKVGSWVVALSVLRGAEILGIRVDGVACNACVSVAEKGGRWQEALWLDSFMGFNGIRKDVITLNAAISACSKGGRWRHTVALLVGTRLPAAHWPASLASLQGVGRATRNCYRAIWTLHCTSEFWRENWRHNAPSLQDYTYDELVSEVHAHKWFRCIPPARVPSFCSQGEFYLQALPTLLSNDFLAGSPGIGWDTTSMSAETFVDLVDSSRDACPMVHLSLRLLLQKVQGEAPKFPLSSLQQSPPVLAALHLASLAPLAHDLRQQSGRVFIESCVRCGFQRRVCNRQNTSLLAVFARQYTYKQL</sequence>
<evidence type="ECO:0000256" key="1">
    <source>
        <dbReference type="ARBA" id="ARBA00022737"/>
    </source>
</evidence>
<keyword evidence="1" id="KW-0677">Repeat</keyword>
<dbReference type="PANTHER" id="PTHR47936:SF1">
    <property type="entry name" value="PENTATRICOPEPTIDE REPEAT-CONTAINING PROTEIN GUN1, CHLOROPLASTIC"/>
    <property type="match status" value="1"/>
</dbReference>
<organism evidence="2 3">
    <name type="scientific">Polarella glacialis</name>
    <name type="common">Dinoflagellate</name>
    <dbReference type="NCBI Taxonomy" id="89957"/>
    <lineage>
        <taxon>Eukaryota</taxon>
        <taxon>Sar</taxon>
        <taxon>Alveolata</taxon>
        <taxon>Dinophyceae</taxon>
        <taxon>Suessiales</taxon>
        <taxon>Suessiaceae</taxon>
        <taxon>Polarella</taxon>
    </lineage>
</organism>
<name>A0A813JIK9_POLGL</name>
<gene>
    <name evidence="2" type="ORF">PGLA2088_LOCUS20664</name>
</gene>
<comment type="caution">
    <text evidence="2">The sequence shown here is derived from an EMBL/GenBank/DDBJ whole genome shotgun (WGS) entry which is preliminary data.</text>
</comment>
<evidence type="ECO:0000313" key="3">
    <source>
        <dbReference type="Proteomes" id="UP000626109"/>
    </source>
</evidence>